<sequence length="290" mass="34429">MTEIRVGVCGWGDHDLYPPKTPSKEKLALYARHFDVVEVDSSYHAIQPPERWERWVQETPSGFRFVVKAYREMTGHGRPQRAPERTREEVFDLFEASIRPVTVSGKLSMVLFQFPPWYDCTREHVRYIRWCRERYPTLPLAVEFRHRSWFSPRFQEKTLQFLKDHELIHVVCDEPQAGEGSVPIVPAVTHSELSLIRFHGRNREGWEASHRPDWREIRYAYRYSEEELREWLSYLHHLRERSKQLILLFNNNSQGDAANNAKQMIRLLAEKGWIEPSADPLPVFRQGTLF</sequence>
<gene>
    <name evidence="1" type="primary">yunF</name>
    <name evidence="1" type="ORF">JIR001_05910</name>
</gene>
<keyword evidence="2" id="KW-1185">Reference proteome</keyword>
<dbReference type="RefSeq" id="WP_212774126.1">
    <property type="nucleotide sequence ID" value="NZ_AP024601.1"/>
</dbReference>
<dbReference type="AlphaFoldDB" id="A0A8D5ZMZ4"/>
<accession>A0A8D5ZMZ4</accession>
<organism evidence="1 2">
    <name type="scientific">Polycladomyces abyssicola</name>
    <dbReference type="NCBI Taxonomy" id="1125966"/>
    <lineage>
        <taxon>Bacteria</taxon>
        <taxon>Bacillati</taxon>
        <taxon>Bacillota</taxon>
        <taxon>Bacilli</taxon>
        <taxon>Bacillales</taxon>
        <taxon>Thermoactinomycetaceae</taxon>
        <taxon>Polycladomyces</taxon>
    </lineage>
</organism>
<dbReference type="Pfam" id="PF01904">
    <property type="entry name" value="DUF72"/>
    <property type="match status" value="1"/>
</dbReference>
<protein>
    <submittedName>
        <fullName evidence="1">UPF0759 protein YunF</fullName>
    </submittedName>
</protein>
<dbReference type="Gene3D" id="3.20.20.410">
    <property type="entry name" value="Protein of unknown function UPF0759"/>
    <property type="match status" value="1"/>
</dbReference>
<reference evidence="1" key="2">
    <citation type="journal article" date="2021" name="Microbiol. Resour. Announc.">
        <title>Complete Genome Sequence of Polycladomyces abyssicola JIR-001T, Isolated from Hemipelagic Sediment in Deep Seawater.</title>
        <authorList>
            <person name="Tsubouchi T."/>
            <person name="Kaneko Y."/>
        </authorList>
    </citation>
    <scope>NUCLEOTIDE SEQUENCE</scope>
    <source>
        <strain evidence="1">JIR-001</strain>
    </source>
</reference>
<dbReference type="KEGG" id="pabs:JIR001_05910"/>
<evidence type="ECO:0000313" key="2">
    <source>
        <dbReference type="Proteomes" id="UP000677436"/>
    </source>
</evidence>
<dbReference type="InterPro" id="IPR002763">
    <property type="entry name" value="DUF72"/>
</dbReference>
<evidence type="ECO:0000313" key="1">
    <source>
        <dbReference type="EMBL" id="BCU80808.1"/>
    </source>
</evidence>
<dbReference type="InterPro" id="IPR036520">
    <property type="entry name" value="UPF0759_sf"/>
</dbReference>
<name>A0A8D5ZMZ4_9BACL</name>
<dbReference type="Proteomes" id="UP000677436">
    <property type="component" value="Chromosome"/>
</dbReference>
<dbReference type="EMBL" id="AP024601">
    <property type="protein sequence ID" value="BCU80808.1"/>
    <property type="molecule type" value="Genomic_DNA"/>
</dbReference>
<dbReference type="SUPFAM" id="SSF117396">
    <property type="entry name" value="TM1631-like"/>
    <property type="match status" value="1"/>
</dbReference>
<proteinExistence type="predicted"/>
<dbReference type="PANTHER" id="PTHR30348:SF13">
    <property type="entry name" value="UPF0759 PROTEIN YUNF"/>
    <property type="match status" value="1"/>
</dbReference>
<reference evidence="1" key="1">
    <citation type="journal article" date="2013" name="Int. J. Syst. Evol. Microbiol.">
        <title>Polycladomyces abyssicola gen. nov., sp. nov., a thermophilic filamentous bacterium isolated from hemipelagic sediment.</title>
        <authorList>
            <person name="Tsubouchi T."/>
            <person name="Shimane Y."/>
            <person name="Mori K."/>
            <person name="Usui K."/>
            <person name="Hiraki T."/>
            <person name="Tame A."/>
            <person name="Uematsu K."/>
            <person name="Maruyama T."/>
            <person name="Hatada Y."/>
        </authorList>
    </citation>
    <scope>NUCLEOTIDE SEQUENCE</scope>
    <source>
        <strain evidence="1">JIR-001</strain>
    </source>
</reference>
<dbReference type="PANTHER" id="PTHR30348">
    <property type="entry name" value="UNCHARACTERIZED PROTEIN YECE"/>
    <property type="match status" value="1"/>
</dbReference>